<proteinExistence type="predicted"/>
<sequence>MVIMAMTMIMTAQSNPVCRSSRCIVYWIQTPCQWLTKAGGNWQRRAASSKQTVTA</sequence>
<protein>
    <submittedName>
        <fullName evidence="1">Uncharacterized protein</fullName>
    </submittedName>
</protein>
<dbReference type="Proteomes" id="UP000315783">
    <property type="component" value="Unassembled WGS sequence"/>
</dbReference>
<name>A0A545V434_9HYPO</name>
<accession>A0A545V434</accession>
<evidence type="ECO:0000313" key="1">
    <source>
        <dbReference type="EMBL" id="TQV96473.1"/>
    </source>
</evidence>
<reference evidence="1 2" key="1">
    <citation type="journal article" date="2019" name="Appl. Microbiol. Biotechnol.">
        <title>Genome sequence of Isaria javanica and comparative genome analysis insights into family S53 peptidase evolution in fungal entomopathogens.</title>
        <authorList>
            <person name="Lin R."/>
            <person name="Zhang X."/>
            <person name="Xin B."/>
            <person name="Zou M."/>
            <person name="Gao Y."/>
            <person name="Qin F."/>
            <person name="Hu Q."/>
            <person name="Xie B."/>
            <person name="Cheng X."/>
        </authorList>
    </citation>
    <scope>NUCLEOTIDE SEQUENCE [LARGE SCALE GENOMIC DNA]</scope>
    <source>
        <strain evidence="1 2">IJ1G</strain>
    </source>
</reference>
<organism evidence="1 2">
    <name type="scientific">Cordyceps javanica</name>
    <dbReference type="NCBI Taxonomy" id="43265"/>
    <lineage>
        <taxon>Eukaryota</taxon>
        <taxon>Fungi</taxon>
        <taxon>Dikarya</taxon>
        <taxon>Ascomycota</taxon>
        <taxon>Pezizomycotina</taxon>
        <taxon>Sordariomycetes</taxon>
        <taxon>Hypocreomycetidae</taxon>
        <taxon>Hypocreales</taxon>
        <taxon>Cordycipitaceae</taxon>
        <taxon>Cordyceps</taxon>
    </lineage>
</organism>
<comment type="caution">
    <text evidence="1">The sequence shown here is derived from an EMBL/GenBank/DDBJ whole genome shotgun (WGS) entry which is preliminary data.</text>
</comment>
<gene>
    <name evidence="1" type="ORF">IF1G_05056</name>
</gene>
<dbReference type="EMBL" id="SPUK01000006">
    <property type="protein sequence ID" value="TQV96473.1"/>
    <property type="molecule type" value="Genomic_DNA"/>
</dbReference>
<evidence type="ECO:0000313" key="2">
    <source>
        <dbReference type="Proteomes" id="UP000315783"/>
    </source>
</evidence>
<dbReference type="AlphaFoldDB" id="A0A545V434"/>
<keyword evidence="2" id="KW-1185">Reference proteome</keyword>